<gene>
    <name evidence="1" type="ORF">CDD81_7702</name>
</gene>
<sequence length="108" mass="11799">MSHSAAGDGISHPIDLAEFVRLVEERLSQNPYRDCKALQQAGKVGAIGRLFKIELPPYGYAFVAKGTFPWVFDMMLMSWGGEFAAEAGLPNLSAEGVNHGDEREANML</sequence>
<protein>
    <submittedName>
        <fullName evidence="1">Uncharacterized protein</fullName>
    </submittedName>
</protein>
<dbReference type="EMBL" id="NJET01000086">
    <property type="protein sequence ID" value="PHH61953.1"/>
    <property type="molecule type" value="Genomic_DNA"/>
</dbReference>
<proteinExistence type="predicted"/>
<dbReference type="Proteomes" id="UP000226192">
    <property type="component" value="Unassembled WGS sequence"/>
</dbReference>
<organism evidence="1 2">
    <name type="scientific">Ophiocordyceps australis</name>
    <dbReference type="NCBI Taxonomy" id="1399860"/>
    <lineage>
        <taxon>Eukaryota</taxon>
        <taxon>Fungi</taxon>
        <taxon>Dikarya</taxon>
        <taxon>Ascomycota</taxon>
        <taxon>Pezizomycotina</taxon>
        <taxon>Sordariomycetes</taxon>
        <taxon>Hypocreomycetidae</taxon>
        <taxon>Hypocreales</taxon>
        <taxon>Ophiocordycipitaceae</taxon>
        <taxon>Ophiocordyceps</taxon>
    </lineage>
</organism>
<dbReference type="AlphaFoldDB" id="A0A2C5Y2T1"/>
<evidence type="ECO:0000313" key="1">
    <source>
        <dbReference type="EMBL" id="PHH61953.1"/>
    </source>
</evidence>
<accession>A0A2C5Y2T1</accession>
<dbReference type="STRING" id="1399860.A0A2C5Y2T1"/>
<evidence type="ECO:0000313" key="2">
    <source>
        <dbReference type="Proteomes" id="UP000226192"/>
    </source>
</evidence>
<keyword evidence="2" id="KW-1185">Reference proteome</keyword>
<dbReference type="OrthoDB" id="4922377at2759"/>
<name>A0A2C5Y2T1_9HYPO</name>
<reference evidence="1 2" key="1">
    <citation type="submission" date="2017-06" db="EMBL/GenBank/DDBJ databases">
        <title>Ant-infecting Ophiocordyceps genomes reveal a high diversity of potential behavioral manipulation genes and a possible major role for enterotoxins.</title>
        <authorList>
            <person name="De Bekker C."/>
            <person name="Evans H.C."/>
            <person name="Brachmann A."/>
            <person name="Hughes D.P."/>
        </authorList>
    </citation>
    <scope>NUCLEOTIDE SEQUENCE [LARGE SCALE GENOMIC DNA]</scope>
    <source>
        <strain evidence="1 2">Map64</strain>
    </source>
</reference>
<comment type="caution">
    <text evidence="1">The sequence shown here is derived from an EMBL/GenBank/DDBJ whole genome shotgun (WGS) entry which is preliminary data.</text>
</comment>